<feature type="chain" id="PRO_5038361973" evidence="2">
    <location>
        <begin position="19"/>
        <end position="452"/>
    </location>
</feature>
<organism evidence="4 5">
    <name type="scientific">Candidatus Sphingobacterium stercoripullorum</name>
    <dbReference type="NCBI Taxonomy" id="2838759"/>
    <lineage>
        <taxon>Bacteria</taxon>
        <taxon>Pseudomonadati</taxon>
        <taxon>Bacteroidota</taxon>
        <taxon>Sphingobacteriia</taxon>
        <taxon>Sphingobacteriales</taxon>
        <taxon>Sphingobacteriaceae</taxon>
        <taxon>Sphingobacterium</taxon>
    </lineage>
</organism>
<dbReference type="PROSITE" id="PS00708">
    <property type="entry name" value="PRO_ENDOPEP_SER"/>
    <property type="match status" value="1"/>
</dbReference>
<dbReference type="SUPFAM" id="SSF53474">
    <property type="entry name" value="alpha/beta-Hydrolases"/>
    <property type="match status" value="1"/>
</dbReference>
<dbReference type="Pfam" id="PF12146">
    <property type="entry name" value="Hydrolase_4"/>
    <property type="match status" value="1"/>
</dbReference>
<accession>A0A9D2AYP0</accession>
<feature type="domain" description="Serine aminopeptidase S33" evidence="3">
    <location>
        <begin position="185"/>
        <end position="344"/>
    </location>
</feature>
<evidence type="ECO:0000256" key="1">
    <source>
        <dbReference type="ARBA" id="ARBA00022801"/>
    </source>
</evidence>
<name>A0A9D2AYP0_9SPHI</name>
<dbReference type="AlphaFoldDB" id="A0A9D2AYP0"/>
<gene>
    <name evidence="4" type="ORF">H9853_03280</name>
</gene>
<dbReference type="Gene3D" id="3.40.50.1820">
    <property type="entry name" value="alpha/beta hydrolase"/>
    <property type="match status" value="1"/>
</dbReference>
<dbReference type="PROSITE" id="PS51257">
    <property type="entry name" value="PROKAR_LIPOPROTEIN"/>
    <property type="match status" value="1"/>
</dbReference>
<dbReference type="GO" id="GO:0052689">
    <property type="term" value="F:carboxylic ester hydrolase activity"/>
    <property type="evidence" value="ECO:0007669"/>
    <property type="project" value="TreeGrafter"/>
</dbReference>
<evidence type="ECO:0000313" key="4">
    <source>
        <dbReference type="EMBL" id="HIX54024.1"/>
    </source>
</evidence>
<dbReference type="Proteomes" id="UP000824156">
    <property type="component" value="Unassembled WGS sequence"/>
</dbReference>
<reference evidence="4" key="2">
    <citation type="submission" date="2021-04" db="EMBL/GenBank/DDBJ databases">
        <authorList>
            <person name="Gilroy R."/>
        </authorList>
    </citation>
    <scope>NUCLEOTIDE SEQUENCE</scope>
    <source>
        <strain evidence="4">1719</strain>
    </source>
</reference>
<comment type="caution">
    <text evidence="4">The sequence shown here is derived from an EMBL/GenBank/DDBJ whole genome shotgun (WGS) entry which is preliminary data.</text>
</comment>
<dbReference type="EMBL" id="DXEZ01000094">
    <property type="protein sequence ID" value="HIX54024.1"/>
    <property type="molecule type" value="Genomic_DNA"/>
</dbReference>
<dbReference type="GO" id="GO:0004252">
    <property type="term" value="F:serine-type endopeptidase activity"/>
    <property type="evidence" value="ECO:0007669"/>
    <property type="project" value="InterPro"/>
</dbReference>
<evidence type="ECO:0000256" key="2">
    <source>
        <dbReference type="SAM" id="SignalP"/>
    </source>
</evidence>
<dbReference type="PANTHER" id="PTHR43265">
    <property type="entry name" value="ESTERASE ESTD"/>
    <property type="match status" value="1"/>
</dbReference>
<reference evidence="4" key="1">
    <citation type="journal article" date="2021" name="PeerJ">
        <title>Extensive microbial diversity within the chicken gut microbiome revealed by metagenomics and culture.</title>
        <authorList>
            <person name="Gilroy R."/>
            <person name="Ravi A."/>
            <person name="Getino M."/>
            <person name="Pursley I."/>
            <person name="Horton D.L."/>
            <person name="Alikhan N.F."/>
            <person name="Baker D."/>
            <person name="Gharbi K."/>
            <person name="Hall N."/>
            <person name="Watson M."/>
            <person name="Adriaenssens E.M."/>
            <person name="Foster-Nyarko E."/>
            <person name="Jarju S."/>
            <person name="Secka A."/>
            <person name="Antonio M."/>
            <person name="Oren A."/>
            <person name="Chaudhuri R.R."/>
            <person name="La Ragione R."/>
            <person name="Hildebrand F."/>
            <person name="Pallen M.J."/>
        </authorList>
    </citation>
    <scope>NUCLEOTIDE SEQUENCE</scope>
    <source>
        <strain evidence="4">1719</strain>
    </source>
</reference>
<proteinExistence type="predicted"/>
<keyword evidence="2" id="KW-0732">Signal</keyword>
<dbReference type="InterPro" id="IPR029058">
    <property type="entry name" value="AB_hydrolase_fold"/>
</dbReference>
<evidence type="ECO:0000313" key="5">
    <source>
        <dbReference type="Proteomes" id="UP000824156"/>
    </source>
</evidence>
<dbReference type="InterPro" id="IPR022742">
    <property type="entry name" value="Hydrolase_4"/>
</dbReference>
<keyword evidence="1 4" id="KW-0378">Hydrolase</keyword>
<dbReference type="PANTHER" id="PTHR43265:SF1">
    <property type="entry name" value="ESTERASE ESTD"/>
    <property type="match status" value="1"/>
</dbReference>
<protein>
    <submittedName>
        <fullName evidence="4">Alpha/beta hydrolase</fullName>
    </submittedName>
</protein>
<dbReference type="InterPro" id="IPR002471">
    <property type="entry name" value="Pept_S9_AS"/>
</dbReference>
<dbReference type="InterPro" id="IPR053145">
    <property type="entry name" value="AB_hydrolase_Est10"/>
</dbReference>
<sequence length="452" mass="50019">MKNAYLVLFVWLAFIACSTGQTLNGSWEGELDVNTTKIPIVLHFSESNGTLQVKADSPNQGAFGITGSAELVKEDSILVSLQGGIKLHLKVIGGEEERLEGNFHQSGMKLPVVFKRTAQSEEEEEMQNDALAYPYEDIEFINEFDEVKLSGTISFPKEDGNYPAVVLVSGSGAQNRDSEVHGHKIFKDLASYLNSQGIVVLRYDDRGVGESEGDFVQATIEDFSKDVLSALSFLKERPMVDTSKVGIVGHSEGGLIAFLLAGQQLPDVKFIASLAGPTFTISELMVEQAYHLGKSSGMSKEQLETARTINSKNFNLVKSDLSNEETYQALIDNMQGKVSPEMMKDLEVELSNMVLPGYRYFMRIEPQGFIRTIQVPVFAAFGGKDLQVPADINMEKLKEVLPFREENTINNYPELNHLFQKAKTGNPYEYGQLKGSIDQEVLSDLSSWIKGL</sequence>
<dbReference type="GO" id="GO:0006508">
    <property type="term" value="P:proteolysis"/>
    <property type="evidence" value="ECO:0007669"/>
    <property type="project" value="InterPro"/>
</dbReference>
<feature type="signal peptide" evidence="2">
    <location>
        <begin position="1"/>
        <end position="18"/>
    </location>
</feature>
<evidence type="ECO:0000259" key="3">
    <source>
        <dbReference type="Pfam" id="PF12146"/>
    </source>
</evidence>